<reference evidence="3" key="1">
    <citation type="submission" date="2018-06" db="EMBL/GenBank/DDBJ databases">
        <authorList>
            <person name="Zhirakovskaya E."/>
        </authorList>
    </citation>
    <scope>NUCLEOTIDE SEQUENCE</scope>
</reference>
<dbReference type="AlphaFoldDB" id="A0A3B0WS07"/>
<dbReference type="EMBL" id="UOFD01000088">
    <property type="protein sequence ID" value="VAW55370.1"/>
    <property type="molecule type" value="Genomic_DNA"/>
</dbReference>
<accession>A0A3B0WS07</accession>
<dbReference type="PANTHER" id="PTHR47814:SF1">
    <property type="entry name" value="PEPTIDYL-TRNA HYDROLASE ARFB"/>
    <property type="match status" value="1"/>
</dbReference>
<evidence type="ECO:0000313" key="3">
    <source>
        <dbReference type="EMBL" id="VAW55370.1"/>
    </source>
</evidence>
<dbReference type="Pfam" id="PF00472">
    <property type="entry name" value="RF-1"/>
    <property type="match status" value="1"/>
</dbReference>
<dbReference type="Gene3D" id="3.30.160.20">
    <property type="match status" value="1"/>
</dbReference>
<feature type="domain" description="Prokaryotic-type class I peptide chain release factors" evidence="2">
    <location>
        <begin position="19"/>
        <end position="35"/>
    </location>
</feature>
<dbReference type="PANTHER" id="PTHR47814">
    <property type="entry name" value="PEPTIDYL-TRNA HYDROLASE ARFB"/>
    <property type="match status" value="1"/>
</dbReference>
<dbReference type="SUPFAM" id="SSF75620">
    <property type="entry name" value="Release factor"/>
    <property type="match status" value="1"/>
</dbReference>
<dbReference type="GO" id="GO:0043022">
    <property type="term" value="F:ribosome binding"/>
    <property type="evidence" value="ECO:0007669"/>
    <property type="project" value="TreeGrafter"/>
</dbReference>
<dbReference type="InterPro" id="IPR045853">
    <property type="entry name" value="Pep_chain_release_fac_I_sf"/>
</dbReference>
<name>A0A3B0WS07_9ZZZZ</name>
<sequence>MRVKHLIVPDSEIIMTAIRSQGAGGQNVNKVSTAIHLKFDITASSLPALIKQRLLTLNDQRVTKEGVFIIKSQQTRSQLNNRELAVLRLQEFIAQALAIRKTRKKTRPTKAAKLRRLNAKTKRGTLKKDRKKIIE</sequence>
<dbReference type="InterPro" id="IPR000352">
    <property type="entry name" value="Pep_chain_release_fac_I"/>
</dbReference>
<dbReference type="GO" id="GO:0004045">
    <property type="term" value="F:peptidyl-tRNA hydrolase activity"/>
    <property type="evidence" value="ECO:0007669"/>
    <property type="project" value="TreeGrafter"/>
</dbReference>
<comment type="similarity">
    <text evidence="1">Belongs to the prokaryotic/mitochondrial release factor family.</text>
</comment>
<dbReference type="PROSITE" id="PS00745">
    <property type="entry name" value="RF_PROK_I"/>
    <property type="match status" value="1"/>
</dbReference>
<dbReference type="GO" id="GO:0003747">
    <property type="term" value="F:translation release factor activity"/>
    <property type="evidence" value="ECO:0007669"/>
    <property type="project" value="InterPro"/>
</dbReference>
<evidence type="ECO:0000259" key="2">
    <source>
        <dbReference type="PROSITE" id="PS00745"/>
    </source>
</evidence>
<organism evidence="3">
    <name type="scientific">hydrothermal vent metagenome</name>
    <dbReference type="NCBI Taxonomy" id="652676"/>
    <lineage>
        <taxon>unclassified sequences</taxon>
        <taxon>metagenomes</taxon>
        <taxon>ecological metagenomes</taxon>
    </lineage>
</organism>
<proteinExistence type="inferred from homology"/>
<dbReference type="GO" id="GO:0072344">
    <property type="term" value="P:rescue of stalled ribosome"/>
    <property type="evidence" value="ECO:0007669"/>
    <property type="project" value="TreeGrafter"/>
</dbReference>
<dbReference type="NCBIfam" id="NF006718">
    <property type="entry name" value="PRK09256.1"/>
    <property type="match status" value="1"/>
</dbReference>
<evidence type="ECO:0000256" key="1">
    <source>
        <dbReference type="ARBA" id="ARBA00010835"/>
    </source>
</evidence>
<protein>
    <recommendedName>
        <fullName evidence="2">Prokaryotic-type class I peptide chain release factors domain-containing protein</fullName>
    </recommendedName>
</protein>
<gene>
    <name evidence="3" type="ORF">MNBD_GAMMA06-1501</name>
</gene>